<dbReference type="EMBL" id="SJST01000009">
    <property type="protein sequence ID" value="TCD11349.1"/>
    <property type="molecule type" value="Genomic_DNA"/>
</dbReference>
<proteinExistence type="predicted"/>
<name>A0A4R0P761_9HYPH</name>
<comment type="caution">
    <text evidence="2">The sequence shown here is derived from an EMBL/GenBank/DDBJ whole genome shotgun (WGS) entry which is preliminary data.</text>
</comment>
<dbReference type="OrthoDB" id="8116606at2"/>
<keyword evidence="1" id="KW-0812">Transmembrane</keyword>
<keyword evidence="1" id="KW-1133">Transmembrane helix</keyword>
<feature type="transmembrane region" description="Helical" evidence="1">
    <location>
        <begin position="6"/>
        <end position="24"/>
    </location>
</feature>
<dbReference type="Proteomes" id="UP000291301">
    <property type="component" value="Unassembled WGS sequence"/>
</dbReference>
<protein>
    <recommendedName>
        <fullName evidence="4">Alkaline proteinase inhibitor/ Outer membrane lipoprotein Omp19 domain-containing protein</fullName>
    </recommendedName>
</protein>
<accession>A0A4R0P761</accession>
<organism evidence="2 3">
    <name type="scientific">Oricola cellulosilytica</name>
    <dbReference type="NCBI Taxonomy" id="1429082"/>
    <lineage>
        <taxon>Bacteria</taxon>
        <taxon>Pseudomonadati</taxon>
        <taxon>Pseudomonadota</taxon>
        <taxon>Alphaproteobacteria</taxon>
        <taxon>Hyphomicrobiales</taxon>
        <taxon>Ahrensiaceae</taxon>
        <taxon>Oricola</taxon>
    </lineage>
</organism>
<evidence type="ECO:0000313" key="2">
    <source>
        <dbReference type="EMBL" id="TCD11349.1"/>
    </source>
</evidence>
<evidence type="ECO:0000256" key="1">
    <source>
        <dbReference type="SAM" id="Phobius"/>
    </source>
</evidence>
<reference evidence="2 3" key="1">
    <citation type="journal article" date="2015" name="Antonie Van Leeuwenhoek">
        <title>Oricola cellulosilytica gen. nov., sp. nov., a cellulose-degrading bacterium of the family Phyllobacteriaceae isolated from surface seashore water, and emended descriptions of Mesorhizobium loti and Phyllobacterium myrsinacearum.</title>
        <authorList>
            <person name="Hameed A."/>
            <person name="Shahina M."/>
            <person name="Lai W.A."/>
            <person name="Lin S.Y."/>
            <person name="Young L.S."/>
            <person name="Liu Y.C."/>
            <person name="Hsu Y.H."/>
            <person name="Young C.C."/>
        </authorList>
    </citation>
    <scope>NUCLEOTIDE SEQUENCE [LARGE SCALE GENOMIC DNA]</scope>
    <source>
        <strain evidence="2 3">KCTC 52183</strain>
    </source>
</reference>
<evidence type="ECO:0000313" key="3">
    <source>
        <dbReference type="Proteomes" id="UP000291301"/>
    </source>
</evidence>
<keyword evidence="1" id="KW-0472">Membrane</keyword>
<keyword evidence="3" id="KW-1185">Reference proteome</keyword>
<gene>
    <name evidence="2" type="ORF">E0D97_16710</name>
</gene>
<dbReference type="RefSeq" id="WP_131571221.1">
    <property type="nucleotide sequence ID" value="NZ_JAINFK010000008.1"/>
</dbReference>
<dbReference type="AlphaFoldDB" id="A0A4R0P761"/>
<evidence type="ECO:0008006" key="4">
    <source>
        <dbReference type="Google" id="ProtNLM"/>
    </source>
</evidence>
<sequence length="138" mass="14336">MVGTFLHAVNGVVIIGITGLAIIAQPVKPGAARDEAAVSAAFSDVAADRFTVIDHRAGETCVIAIHRAEGYGARRVEPGDCGAVNGGLVAARTWQDTAAGDVRITDSDGNTLMKLAASDGFAWEVMEPRNVALSFEAR</sequence>